<dbReference type="InterPro" id="IPR011856">
    <property type="entry name" value="tRNA_endonuc-like_dom_sf"/>
</dbReference>
<evidence type="ECO:0000256" key="5">
    <source>
        <dbReference type="ARBA" id="ARBA00022759"/>
    </source>
</evidence>
<keyword evidence="3 13" id="KW-0540">Nuclease</keyword>
<dbReference type="Gene3D" id="3.40.1350.10">
    <property type="match status" value="1"/>
</dbReference>
<dbReference type="RefSeq" id="WP_083490462.1">
    <property type="nucleotide sequence ID" value="NZ_BJVH01000001.1"/>
</dbReference>
<keyword evidence="7 13" id="KW-0378">Hydrolase</keyword>
<evidence type="ECO:0000313" key="17">
    <source>
        <dbReference type="Proteomes" id="UP000051568"/>
    </source>
</evidence>
<keyword evidence="10 13" id="KW-0234">DNA repair</keyword>
<evidence type="ECO:0000256" key="10">
    <source>
        <dbReference type="ARBA" id="ARBA00023204"/>
    </source>
</evidence>
<protein>
    <recommendedName>
        <fullName evidence="12 13">Holliday junction resolvase RecU</fullName>
        <ecNumber evidence="13 14">3.1.21.10</ecNumber>
    </recommendedName>
    <alternativeName>
        <fullName evidence="13">Recombination protein U homolog</fullName>
    </alternativeName>
</protein>
<dbReference type="GO" id="GO:0007059">
    <property type="term" value="P:chromosome segregation"/>
    <property type="evidence" value="ECO:0007669"/>
    <property type="project" value="UniProtKB-UniRule"/>
</dbReference>
<comment type="cofactor">
    <cofactor evidence="13">
        <name>Mg(2+)</name>
        <dbReference type="ChEBI" id="CHEBI:18420"/>
    </cofactor>
    <text evidence="13">Binds 1 Mg(2+) ion per subunit.</text>
</comment>
<dbReference type="STRING" id="319652.IV80_GL000185"/>
<evidence type="ECO:0000256" key="2">
    <source>
        <dbReference type="ARBA" id="ARBA00022490"/>
    </source>
</evidence>
<keyword evidence="2 13" id="KW-0963">Cytoplasm</keyword>
<keyword evidence="17" id="KW-1185">Reference proteome</keyword>
<comment type="function">
    <text evidence="13">Endonuclease that resolves Holliday junction intermediates in genetic recombination. Cleaves mobile four-strand junctions by introducing symmetrical nicks in paired strands. Promotes annealing of linear ssDNA with homologous dsDNA. Required for DNA repair, homologous recombination and chromosome segregation.</text>
</comment>
<evidence type="ECO:0000256" key="8">
    <source>
        <dbReference type="ARBA" id="ARBA00022842"/>
    </source>
</evidence>
<reference evidence="16 17" key="1">
    <citation type="journal article" date="2015" name="Genome Announc.">
        <title>Expanding the biotechnology potential of lactobacilli through comparative genomics of 213 strains and associated genera.</title>
        <authorList>
            <person name="Sun Z."/>
            <person name="Harris H.M."/>
            <person name="McCann A."/>
            <person name="Guo C."/>
            <person name="Argimon S."/>
            <person name="Zhang W."/>
            <person name="Yang X."/>
            <person name="Jeffery I.B."/>
            <person name="Cooney J.C."/>
            <person name="Kagawa T.F."/>
            <person name="Liu W."/>
            <person name="Song Y."/>
            <person name="Salvetti E."/>
            <person name="Wrobel A."/>
            <person name="Rasinkangas P."/>
            <person name="Parkhill J."/>
            <person name="Rea M.C."/>
            <person name="O'Sullivan O."/>
            <person name="Ritari J."/>
            <person name="Douillard F.P."/>
            <person name="Paul Ross R."/>
            <person name="Yang R."/>
            <person name="Briner A.E."/>
            <person name="Felis G.E."/>
            <person name="de Vos W.M."/>
            <person name="Barrangou R."/>
            <person name="Klaenhammer T.R."/>
            <person name="Caufield P.W."/>
            <person name="Cui Y."/>
            <person name="Zhang H."/>
            <person name="O'Toole P.W."/>
        </authorList>
    </citation>
    <scope>NUCLEOTIDE SEQUENCE [LARGE SCALE GENOMIC DNA]</scope>
    <source>
        <strain evidence="16 17">DSM 17757</strain>
    </source>
</reference>
<gene>
    <name evidence="13" type="primary">recU</name>
    <name evidence="16" type="ORF">IV80_GL000185</name>
</gene>
<evidence type="ECO:0000256" key="6">
    <source>
        <dbReference type="ARBA" id="ARBA00022763"/>
    </source>
</evidence>
<comment type="subcellular location">
    <subcellularLocation>
        <location evidence="1 13">Cytoplasm</location>
    </subcellularLocation>
</comment>
<dbReference type="GO" id="GO:0008821">
    <property type="term" value="F:crossover junction DNA endonuclease activity"/>
    <property type="evidence" value="ECO:0007669"/>
    <property type="project" value="UniProtKB-EC"/>
</dbReference>
<dbReference type="GO" id="GO:0006281">
    <property type="term" value="P:DNA repair"/>
    <property type="evidence" value="ECO:0007669"/>
    <property type="project" value="UniProtKB-UniRule"/>
</dbReference>
<dbReference type="NCBIfam" id="NF002584">
    <property type="entry name" value="PRK02234.1-5"/>
    <property type="match status" value="1"/>
</dbReference>
<evidence type="ECO:0000256" key="14">
    <source>
        <dbReference type="NCBIfam" id="TIGR00648"/>
    </source>
</evidence>
<dbReference type="OrthoDB" id="9783592at2"/>
<feature type="binding site" evidence="13">
    <location>
        <position position="103"/>
    </location>
    <ligand>
        <name>Mg(2+)</name>
        <dbReference type="ChEBI" id="CHEBI:18420"/>
    </ligand>
</feature>
<evidence type="ECO:0000313" key="16">
    <source>
        <dbReference type="EMBL" id="KRN67642.1"/>
    </source>
</evidence>
<dbReference type="SUPFAM" id="SSF52980">
    <property type="entry name" value="Restriction endonuclease-like"/>
    <property type="match status" value="1"/>
</dbReference>
<evidence type="ECO:0000256" key="12">
    <source>
        <dbReference type="ARBA" id="ARBA00029523"/>
    </source>
</evidence>
<keyword evidence="5 13" id="KW-0255">Endonuclease</keyword>
<keyword evidence="9 13" id="KW-0233">DNA recombination</keyword>
<accession>A0A0R2J0C5</accession>
<comment type="caution">
    <text evidence="16">The sequence shown here is derived from an EMBL/GenBank/DDBJ whole genome shotgun (WGS) entry which is preliminary data.</text>
</comment>
<keyword evidence="4 13" id="KW-0479">Metal-binding</keyword>
<dbReference type="GO" id="GO:0005737">
    <property type="term" value="C:cytoplasm"/>
    <property type="evidence" value="ECO:0007669"/>
    <property type="project" value="UniProtKB-SubCell"/>
</dbReference>
<dbReference type="InterPro" id="IPR011335">
    <property type="entry name" value="Restrct_endonuc-II-like"/>
</dbReference>
<dbReference type="InterPro" id="IPR004612">
    <property type="entry name" value="Resolv_RecU"/>
</dbReference>
<feature type="binding site" evidence="13">
    <location>
        <position position="90"/>
    </location>
    <ligand>
        <name>Mg(2+)</name>
        <dbReference type="ChEBI" id="CHEBI:18420"/>
    </ligand>
</feature>
<dbReference type="Pfam" id="PF03838">
    <property type="entry name" value="RecU"/>
    <property type="match status" value="1"/>
</dbReference>
<dbReference type="Proteomes" id="UP000051568">
    <property type="component" value="Unassembled WGS sequence"/>
</dbReference>
<keyword evidence="6 13" id="KW-0227">DNA damage</keyword>
<evidence type="ECO:0000256" key="11">
    <source>
        <dbReference type="ARBA" id="ARBA00023447"/>
    </source>
</evidence>
<feature type="region of interest" description="Disordered" evidence="15">
    <location>
        <begin position="1"/>
        <end position="32"/>
    </location>
</feature>
<feature type="site" description="Transition state stabilizer" evidence="13">
    <location>
        <position position="105"/>
    </location>
</feature>
<dbReference type="AlphaFoldDB" id="A0A0R2J0C5"/>
<dbReference type="EC" id="3.1.21.10" evidence="13 14"/>
<feature type="binding site" evidence="13">
    <location>
        <position position="88"/>
    </location>
    <ligand>
        <name>Mg(2+)</name>
        <dbReference type="ChEBI" id="CHEBI:18420"/>
    </ligand>
</feature>
<evidence type="ECO:0000256" key="3">
    <source>
        <dbReference type="ARBA" id="ARBA00022722"/>
    </source>
</evidence>
<evidence type="ECO:0000256" key="4">
    <source>
        <dbReference type="ARBA" id="ARBA00022723"/>
    </source>
</evidence>
<proteinExistence type="inferred from homology"/>
<evidence type="ECO:0000256" key="9">
    <source>
        <dbReference type="ARBA" id="ARBA00023172"/>
    </source>
</evidence>
<dbReference type="NCBIfam" id="TIGR00648">
    <property type="entry name" value="recU"/>
    <property type="match status" value="1"/>
</dbReference>
<dbReference type="EMBL" id="JQBR01000001">
    <property type="protein sequence ID" value="KRN67642.1"/>
    <property type="molecule type" value="Genomic_DNA"/>
</dbReference>
<evidence type="ECO:0000256" key="7">
    <source>
        <dbReference type="ARBA" id="ARBA00022801"/>
    </source>
</evidence>
<comment type="similarity">
    <text evidence="11 13">Belongs to the RecU family.</text>
</comment>
<dbReference type="PIRSF" id="PIRSF037785">
    <property type="entry name" value="RecU"/>
    <property type="match status" value="1"/>
</dbReference>
<name>A0A0R2J0C5_9LACO</name>
<evidence type="ECO:0000256" key="1">
    <source>
        <dbReference type="ARBA" id="ARBA00004496"/>
    </source>
</evidence>
<feature type="binding site" evidence="13">
    <location>
        <position position="122"/>
    </location>
    <ligand>
        <name>Mg(2+)</name>
        <dbReference type="ChEBI" id="CHEBI:18420"/>
    </ligand>
</feature>
<evidence type="ECO:0000256" key="15">
    <source>
        <dbReference type="SAM" id="MobiDB-lite"/>
    </source>
</evidence>
<organism evidence="16 17">
    <name type="scientific">Pediococcus cellicola</name>
    <dbReference type="NCBI Taxonomy" id="319652"/>
    <lineage>
        <taxon>Bacteria</taxon>
        <taxon>Bacillati</taxon>
        <taxon>Bacillota</taxon>
        <taxon>Bacilli</taxon>
        <taxon>Lactobacillales</taxon>
        <taxon>Lactobacillaceae</taxon>
        <taxon>Pediococcus</taxon>
    </lineage>
</organism>
<dbReference type="CDD" id="cd22354">
    <property type="entry name" value="RecU-like"/>
    <property type="match status" value="1"/>
</dbReference>
<comment type="catalytic activity">
    <reaction evidence="13">
        <text>Endonucleolytic cleavage at a junction such as a reciprocal single-stranded crossover between two homologous DNA duplexes (Holliday junction).</text>
        <dbReference type="EC" id="3.1.21.10"/>
    </reaction>
</comment>
<sequence>MNFHYPSGKKYAVAKSTSSKKQTPKAPTQFGKRGMSLEDELNESNQFYLAHGIAVIHKKPTPIQIVKVDYPKRSAAVIREAYFRQASTTDYNGVYKGYYLDFDAKETKRKTAFPLDNFHAHQIRHMKACLAADGICFTIIKFVELDQIFLLPATNLFFYWDRQQTGGRKSIPLSYIKENGYLIKYRLNPLIPYLKAVDQLLIEQYEGEHNAKE</sequence>
<evidence type="ECO:0000256" key="13">
    <source>
        <dbReference type="HAMAP-Rule" id="MF_00130"/>
    </source>
</evidence>
<dbReference type="GO" id="GO:0000287">
    <property type="term" value="F:magnesium ion binding"/>
    <property type="evidence" value="ECO:0007669"/>
    <property type="project" value="UniProtKB-UniRule"/>
</dbReference>
<keyword evidence="8 13" id="KW-0460">Magnesium</keyword>
<dbReference type="HAMAP" id="MF_00130">
    <property type="entry name" value="RecU"/>
    <property type="match status" value="1"/>
</dbReference>
<dbReference type="GO" id="GO:0003676">
    <property type="term" value="F:nucleic acid binding"/>
    <property type="evidence" value="ECO:0007669"/>
    <property type="project" value="InterPro"/>
</dbReference>
<dbReference type="GO" id="GO:0006310">
    <property type="term" value="P:DNA recombination"/>
    <property type="evidence" value="ECO:0007669"/>
    <property type="project" value="UniProtKB-UniRule"/>
</dbReference>
<dbReference type="PATRIC" id="fig|319652.3.peg.187"/>